<evidence type="ECO:0000256" key="7">
    <source>
        <dbReference type="ARBA" id="ARBA00022741"/>
    </source>
</evidence>
<evidence type="ECO:0000256" key="9">
    <source>
        <dbReference type="ARBA" id="ARBA00023027"/>
    </source>
</evidence>
<feature type="domain" description="Cytidyltransferase-like" evidence="12">
    <location>
        <begin position="6"/>
        <end position="155"/>
    </location>
</feature>
<dbReference type="Gene3D" id="3.40.50.620">
    <property type="entry name" value="HUPs"/>
    <property type="match status" value="1"/>
</dbReference>
<dbReference type="eggNOG" id="COG1057">
    <property type="taxonomic scope" value="Bacteria"/>
</dbReference>
<evidence type="ECO:0000256" key="2">
    <source>
        <dbReference type="ARBA" id="ARBA00005019"/>
    </source>
</evidence>
<dbReference type="HOGENOM" id="CLU_069765_3_2_7"/>
<evidence type="ECO:0000256" key="4">
    <source>
        <dbReference type="ARBA" id="ARBA00022642"/>
    </source>
</evidence>
<dbReference type="PATRIC" id="fig|929558.5.peg.1781"/>
<protein>
    <recommendedName>
        <fullName evidence="11">Probable nicotinate-nucleotide adenylyltransferase</fullName>
        <ecNumber evidence="11">2.7.7.18</ecNumber>
    </recommendedName>
    <alternativeName>
        <fullName evidence="11">Deamido-NAD(+) diphosphorylase</fullName>
    </alternativeName>
    <alternativeName>
        <fullName evidence="11">Deamido-NAD(+) pyrophosphorylase</fullName>
    </alternativeName>
    <alternativeName>
        <fullName evidence="11">Nicotinate mononucleotide adenylyltransferase</fullName>
        <shortName evidence="11">NaMN adenylyltransferase</shortName>
    </alternativeName>
</protein>
<accession>H1FVJ6</accession>
<dbReference type="PANTHER" id="PTHR39321">
    <property type="entry name" value="NICOTINATE-NUCLEOTIDE ADENYLYLTRANSFERASE-RELATED"/>
    <property type="match status" value="1"/>
</dbReference>
<evidence type="ECO:0000256" key="3">
    <source>
        <dbReference type="ARBA" id="ARBA00009014"/>
    </source>
</evidence>
<dbReference type="AlphaFoldDB" id="B6BIF5"/>
<keyword evidence="14" id="KW-1185">Reference proteome</keyword>
<evidence type="ECO:0000259" key="12">
    <source>
        <dbReference type="Pfam" id="PF01467"/>
    </source>
</evidence>
<dbReference type="Proteomes" id="UP000006431">
    <property type="component" value="Unassembled WGS sequence"/>
</dbReference>
<proteinExistence type="inferred from homology"/>
<dbReference type="GO" id="GO:0004515">
    <property type="term" value="F:nicotinate-nucleotide adenylyltransferase activity"/>
    <property type="evidence" value="ECO:0007669"/>
    <property type="project" value="UniProtKB-UniRule"/>
</dbReference>
<dbReference type="UniPathway" id="UPA00253">
    <property type="reaction ID" value="UER00332"/>
</dbReference>
<comment type="similarity">
    <text evidence="3 11">Belongs to the NadD family.</text>
</comment>
<dbReference type="CDD" id="cd02165">
    <property type="entry name" value="NMNAT"/>
    <property type="match status" value="1"/>
</dbReference>
<evidence type="ECO:0000256" key="11">
    <source>
        <dbReference type="HAMAP-Rule" id="MF_00244"/>
    </source>
</evidence>
<evidence type="ECO:0000256" key="6">
    <source>
        <dbReference type="ARBA" id="ARBA00022695"/>
    </source>
</evidence>
<dbReference type="PANTHER" id="PTHR39321:SF3">
    <property type="entry name" value="PHOSPHOPANTETHEINE ADENYLYLTRANSFERASE"/>
    <property type="match status" value="1"/>
</dbReference>
<comment type="function">
    <text evidence="1 11">Catalyzes the reversible adenylation of nicotinate mononucleotide (NaMN) to nicotinic acid adenine dinucleotide (NaAD).</text>
</comment>
<dbReference type="GO" id="GO:0005524">
    <property type="term" value="F:ATP binding"/>
    <property type="evidence" value="ECO:0007669"/>
    <property type="project" value="UniProtKB-KW"/>
</dbReference>
<organism evidence="13 14">
    <name type="scientific">Sulfurimonas gotlandica (strain DSM 19862 / JCM 16533 / GD1)</name>
    <dbReference type="NCBI Taxonomy" id="929558"/>
    <lineage>
        <taxon>Bacteria</taxon>
        <taxon>Pseudomonadati</taxon>
        <taxon>Campylobacterota</taxon>
        <taxon>Epsilonproteobacteria</taxon>
        <taxon>Campylobacterales</taxon>
        <taxon>Sulfurimonadaceae</taxon>
        <taxon>Sulfurimonas</taxon>
    </lineage>
</organism>
<dbReference type="OrthoDB" id="5295945at2"/>
<evidence type="ECO:0000313" key="13">
    <source>
        <dbReference type="EMBL" id="EHP30309.1"/>
    </source>
</evidence>
<evidence type="ECO:0000256" key="10">
    <source>
        <dbReference type="ARBA" id="ARBA00048721"/>
    </source>
</evidence>
<evidence type="ECO:0000256" key="8">
    <source>
        <dbReference type="ARBA" id="ARBA00022840"/>
    </source>
</evidence>
<comment type="catalytic activity">
    <reaction evidence="10 11">
        <text>nicotinate beta-D-ribonucleotide + ATP + H(+) = deamido-NAD(+) + diphosphate</text>
        <dbReference type="Rhea" id="RHEA:22860"/>
        <dbReference type="ChEBI" id="CHEBI:15378"/>
        <dbReference type="ChEBI" id="CHEBI:30616"/>
        <dbReference type="ChEBI" id="CHEBI:33019"/>
        <dbReference type="ChEBI" id="CHEBI:57502"/>
        <dbReference type="ChEBI" id="CHEBI:58437"/>
        <dbReference type="EC" id="2.7.7.18"/>
    </reaction>
</comment>
<evidence type="ECO:0000256" key="1">
    <source>
        <dbReference type="ARBA" id="ARBA00002324"/>
    </source>
</evidence>
<dbReference type="GO" id="GO:0009435">
    <property type="term" value="P:NAD+ biosynthetic process"/>
    <property type="evidence" value="ECO:0007669"/>
    <property type="project" value="UniProtKB-UniRule"/>
</dbReference>
<dbReference type="RefSeq" id="WP_008336082.1">
    <property type="nucleotide sequence ID" value="NZ_AFRZ01000001.1"/>
</dbReference>
<dbReference type="EC" id="2.7.7.18" evidence="11"/>
<gene>
    <name evidence="11 13" type="primary">nadD</name>
    <name evidence="13" type="ORF">SMGD1_1786</name>
</gene>
<keyword evidence="4 11" id="KW-0662">Pyridine nucleotide biosynthesis</keyword>
<keyword evidence="6 11" id="KW-0548">Nucleotidyltransferase</keyword>
<dbReference type="NCBIfam" id="TIGR00482">
    <property type="entry name" value="nicotinate (nicotinamide) nucleotide adenylyltransferase"/>
    <property type="match status" value="1"/>
</dbReference>
<name>B6BIF5_SULGG</name>
<evidence type="ECO:0000313" key="14">
    <source>
        <dbReference type="Proteomes" id="UP000006431"/>
    </source>
</evidence>
<dbReference type="Pfam" id="PF01467">
    <property type="entry name" value="CTP_transf_like"/>
    <property type="match status" value="1"/>
</dbReference>
<dbReference type="EMBL" id="AFRZ01000001">
    <property type="protein sequence ID" value="EHP30309.1"/>
    <property type="molecule type" value="Genomic_DNA"/>
</dbReference>
<dbReference type="STRING" id="929558.SMGD1_1786"/>
<evidence type="ECO:0000256" key="5">
    <source>
        <dbReference type="ARBA" id="ARBA00022679"/>
    </source>
</evidence>
<keyword evidence="5 11" id="KW-0808">Transferase</keyword>
<sequence length="180" mass="20934">METIALFGGSFDPPHIAHEAIVRALLNIKEIDKVIVMPTYLNPFKSQSYAPSELRLKWLREIFSDYKNVEISDFEVSKAEKVPTIESVKYLLKTYKKIYLTIGADNLETLHKWTDYRELKELVTFIVASRESLEIPKGFMKLSVDVDISSTTLRQKIDKRKLPQKCAIEIEKYYKEQNAK</sequence>
<reference evidence="13 14" key="1">
    <citation type="journal article" date="2012" name="Proc. Natl. Acad. Sci. U.S.A.">
        <title>Genome and physiology of a model Epsilonproteobacterium responsible for sulfide detoxification in marine oxygen depletion zones.</title>
        <authorList>
            <person name="Grote J."/>
            <person name="Schott T."/>
            <person name="Bruckner C.G."/>
            <person name="Glockner F.O."/>
            <person name="Jost G."/>
            <person name="Teeling H."/>
            <person name="Labrenz M."/>
            <person name="Jurgens K."/>
        </authorList>
    </citation>
    <scope>NUCLEOTIDE SEQUENCE [LARGE SCALE GENOMIC DNA]</scope>
    <source>
        <strain evidence="13 14">GD1</strain>
    </source>
</reference>
<keyword evidence="7 11" id="KW-0547">Nucleotide-binding</keyword>
<dbReference type="InterPro" id="IPR004821">
    <property type="entry name" value="Cyt_trans-like"/>
</dbReference>
<dbReference type="HAMAP" id="MF_00244">
    <property type="entry name" value="NaMN_adenylyltr"/>
    <property type="match status" value="1"/>
</dbReference>
<dbReference type="SUPFAM" id="SSF52374">
    <property type="entry name" value="Nucleotidylyl transferase"/>
    <property type="match status" value="1"/>
</dbReference>
<dbReference type="InterPro" id="IPR014729">
    <property type="entry name" value="Rossmann-like_a/b/a_fold"/>
</dbReference>
<comment type="pathway">
    <text evidence="2 11">Cofactor biosynthesis; NAD(+) biosynthesis; deamido-NAD(+) from nicotinate D-ribonucleotide: step 1/1.</text>
</comment>
<keyword evidence="9 11" id="KW-0520">NAD</keyword>
<dbReference type="InterPro" id="IPR005248">
    <property type="entry name" value="NadD/NMNAT"/>
</dbReference>
<accession>B6BIF5</accession>
<comment type="caution">
    <text evidence="13">The sequence shown here is derived from an EMBL/GenBank/DDBJ whole genome shotgun (WGS) entry which is preliminary data.</text>
</comment>
<keyword evidence="8 11" id="KW-0067">ATP-binding</keyword>